<accession>A0A9P0AMI1</accession>
<sequence length="956" mass="106440">MHSVHPESSISKSPEVLSLVVDLGTLIVEGRTRQRNAKGGFLEGPHCPNIGFPTPSNHVCDINNEQCAWIQRLRLQIALLWKNFGSFCIELTVSPDCGLCGEFNQNSSSDHIIEQWFITADTKKKEDNFVITGNHFFQAIRSQLHFSQLTAWWHKNGGTNPARVGKKVANVSAVNSSFSQSANVHTFPLLNVGLPEYIKVTVLSAPRSEQPPSVRCTLHSVIGIGGIQMQGIGVAEDRVKPCDKPGKHRCECKDELVDEAPRSRRRRKLSDLLTLNGNLSSMKNLSIAEDANKFKELSSPDDILRKRALWGLNMDEKLLSDDFSKWSFVNLSKTSLSNVADSFSLKQSEPNDVLSFQLSSQEIEEVLTVLRCPRSLSSQHNQFGEYPAQTLTKDSADWEQSNFREATYATYLPWPVPRKISDVNKSAAGLEKMSAECSTFRPPYLRARTLATKPEMVFEPIHDLNSIENTVNDQTSQTNNLSTPVIKYRRGSISFKAYPNSTRVGQPVDTNKNRTECESSEKLFVDLHQKLNDKNNNSCDTSKSTCCESPSVPKSEPFTFTNSKTIKHGLRIKTLHERCLINNINNSKSNNIFNNVNSNVINNNSCSSSSSYSDNLNNLLKKIDDCDIPSLSNACAVKTNSQASTPYQTPSRKNSGDFSGDEYSFENGSRPVPSALDKEKFRRSLDSAASMVFHHRTGLPLANSPAPARRPASTHFDFDSSINSVSAIRCALYDPSPCESESEGNSPVSTEPKYSLSWPSPQTNSSLLGNFEESVLNGRLEPVSTVHGFTADLGASGAFCPSHLILPVTVFFYTLGDRDKVSAPYLAHINLGKKGYVVPRSGTIQVTLMNPLGTVIKMFVVAYDLSDMPPNTHTFLRQRTLYMPANSNHIDRKWLRYLIHLRFSSSKSGRISLHTDIRMIIFCKSDLDTATEHKTDTYELRSFLHGPSNPKFSPRK</sequence>
<evidence type="ECO:0000256" key="1">
    <source>
        <dbReference type="ARBA" id="ARBA00034497"/>
    </source>
</evidence>
<gene>
    <name evidence="4" type="ORF">BEMITA_LOCUS13242</name>
</gene>
<proteinExistence type="inferred from homology"/>
<feature type="domain" description="Atos-like conserved" evidence="3">
    <location>
        <begin position="767"/>
        <end position="826"/>
    </location>
</feature>
<dbReference type="InterPro" id="IPR033473">
    <property type="entry name" value="Atos-like_C"/>
</dbReference>
<organism evidence="4 5">
    <name type="scientific">Bemisia tabaci</name>
    <name type="common">Sweetpotato whitefly</name>
    <name type="synonym">Aleurodes tabaci</name>
    <dbReference type="NCBI Taxonomy" id="7038"/>
    <lineage>
        <taxon>Eukaryota</taxon>
        <taxon>Metazoa</taxon>
        <taxon>Ecdysozoa</taxon>
        <taxon>Arthropoda</taxon>
        <taxon>Hexapoda</taxon>
        <taxon>Insecta</taxon>
        <taxon>Pterygota</taxon>
        <taxon>Neoptera</taxon>
        <taxon>Paraneoptera</taxon>
        <taxon>Hemiptera</taxon>
        <taxon>Sternorrhyncha</taxon>
        <taxon>Aleyrodoidea</taxon>
        <taxon>Aleyrodidae</taxon>
        <taxon>Aleyrodinae</taxon>
        <taxon>Bemisia</taxon>
    </lineage>
</organism>
<dbReference type="Pfam" id="PF13915">
    <property type="entry name" value="DUF4210"/>
    <property type="match status" value="1"/>
</dbReference>
<dbReference type="InterPro" id="IPR025261">
    <property type="entry name" value="Atos-like_cons_dom"/>
</dbReference>
<dbReference type="SMART" id="SM01177">
    <property type="entry name" value="DUF4210"/>
    <property type="match status" value="1"/>
</dbReference>
<evidence type="ECO:0000256" key="2">
    <source>
        <dbReference type="SAM" id="MobiDB-lite"/>
    </source>
</evidence>
<dbReference type="PANTHER" id="PTHR13199">
    <property type="entry name" value="GH03947P"/>
    <property type="match status" value="1"/>
</dbReference>
<dbReference type="PANTHER" id="PTHR13199:SF11">
    <property type="entry name" value="PROTEIN ATOSSA"/>
    <property type="match status" value="1"/>
</dbReference>
<dbReference type="Pfam" id="PF13889">
    <property type="entry name" value="Chromosome_seg"/>
    <property type="match status" value="1"/>
</dbReference>
<dbReference type="InterPro" id="IPR051506">
    <property type="entry name" value="ATOS_Transcription_Regulators"/>
</dbReference>
<dbReference type="AlphaFoldDB" id="A0A9P0AMI1"/>
<name>A0A9P0AMI1_BEMTA</name>
<feature type="region of interest" description="Disordered" evidence="2">
    <location>
        <begin position="639"/>
        <end position="674"/>
    </location>
</feature>
<comment type="similarity">
    <text evidence="1">Belongs to the ATOS family.</text>
</comment>
<evidence type="ECO:0000259" key="3">
    <source>
        <dbReference type="SMART" id="SM01177"/>
    </source>
</evidence>
<dbReference type="Proteomes" id="UP001152759">
    <property type="component" value="Chromosome 8"/>
</dbReference>
<evidence type="ECO:0000313" key="4">
    <source>
        <dbReference type="EMBL" id="CAH0395004.1"/>
    </source>
</evidence>
<protein>
    <recommendedName>
        <fullName evidence="3">Atos-like conserved domain-containing protein</fullName>
    </recommendedName>
</protein>
<reference evidence="4" key="1">
    <citation type="submission" date="2021-12" db="EMBL/GenBank/DDBJ databases">
        <authorList>
            <person name="King R."/>
        </authorList>
    </citation>
    <scope>NUCLEOTIDE SEQUENCE</scope>
</reference>
<evidence type="ECO:0000313" key="5">
    <source>
        <dbReference type="Proteomes" id="UP001152759"/>
    </source>
</evidence>
<feature type="region of interest" description="Disordered" evidence="2">
    <location>
        <begin position="739"/>
        <end position="759"/>
    </location>
</feature>
<keyword evidence="5" id="KW-1185">Reference proteome</keyword>
<feature type="compositionally biased region" description="Polar residues" evidence="2">
    <location>
        <begin position="639"/>
        <end position="657"/>
    </location>
</feature>
<dbReference type="EMBL" id="OU963869">
    <property type="protein sequence ID" value="CAH0395004.1"/>
    <property type="molecule type" value="Genomic_DNA"/>
</dbReference>
<dbReference type="KEGG" id="btab:109030342"/>